<dbReference type="SUPFAM" id="SSF52540">
    <property type="entry name" value="P-loop containing nucleoside triphosphate hydrolases"/>
    <property type="match status" value="1"/>
</dbReference>
<feature type="compositionally biased region" description="Pro residues" evidence="7">
    <location>
        <begin position="434"/>
        <end position="448"/>
    </location>
</feature>
<dbReference type="Gene3D" id="3.40.50.300">
    <property type="entry name" value="P-loop containing nucleotide triphosphate hydrolases"/>
    <property type="match status" value="2"/>
</dbReference>
<sequence length="1012" mass="110357">MAATEDFGGWQPAPGESPAEREKRLKREKRAAKLAEVTSSSAAPRPQSNGKGGESFGGWTPAPGESPAEREKRLKREKRAQKIAQLNGGSGGGQASYDAPPHVGSSAPRESYGGWQPAPGESPAEREKRLKREKRAAMLASQGGAPPPTDVLSAFVPPPASLSTAVPPASDAGTADTVAKKSKNVQSLTTARLKYLKRKKNKRKAKKVAQPKGKKRAEDVDGGEGDEKLVVGQKRQREESDSSDDGSDESDDEEGKPAPSSASAGQTKWPELSEDQRKAKLDIIAQKKAERREKRLAKKAEIKRIEAEGGVVPPPKPRVVETTKPRVRQTAIVKEPTPPPVEEEKQEPTEEELAEQRRQEEIAARKALKALKKQQRRLPEEERKAALAKAEAELLPPQQDANGDVSMVDSADHEENSKLIPTAPGAAVDKPALPRSPSPTAPASPPAPLYRLPSATRPAPPSAKVLSALNVHRSVRDKQVVDPTQKVSIGDKLGEDGTGVGERGRKRLKGEMGVEEWFAVQTAVLPLLLPPSAQPPALYSPFNPPRDVCVSAPTGSGKTLSYVVPIVETLQQRVVTRLRALVLLPTRDLVGQVRETFEQYAKGTGLKVGVATGQHPFSHEQSVLVGDNIPADVEGGASQVDILIATPGRLMDHLKWTAGFSLQHLRFLVVDEADRLLTQSFHDWLPTVLSALKPSFSPPALGNDDRSMSAKREKRTKRTATAIKKADAMAPSWWDAEGKVGRVASDLDERCQGSCQKLLFSATLSRDPANIDALHLHRPVYISVEDALDPHAENEAIDSELKFTFPAELSEHMIISPASYKPLYLFHLLHTLSISSALCFTKSVESTTRLAKLVEFFEEARAVNGDGPEAKKVVVKAYSSELATSERNKVLREFKRGEVQMLICSDLIARGIDIPNISHVISYDIPVDMRKYVHRVGRTARAGNKGDAWSLVEEQEVAPFRSIMAKAQHYQKIQRVKVKDNLVEPFVPAYQVALERLKLYFATGPAREQSTA</sequence>
<dbReference type="PROSITE" id="PS51192">
    <property type="entry name" value="HELICASE_ATP_BIND_1"/>
    <property type="match status" value="1"/>
</dbReference>
<dbReference type="PROSITE" id="PS00039">
    <property type="entry name" value="DEAD_ATP_HELICASE"/>
    <property type="match status" value="1"/>
</dbReference>
<evidence type="ECO:0000313" key="11">
    <source>
        <dbReference type="Proteomes" id="UP000321518"/>
    </source>
</evidence>
<dbReference type="CDD" id="cd17956">
    <property type="entry name" value="DEADc_DDX51"/>
    <property type="match status" value="1"/>
</dbReference>
<evidence type="ECO:0000259" key="8">
    <source>
        <dbReference type="PROSITE" id="PS51192"/>
    </source>
</evidence>
<dbReference type="SMART" id="SM00487">
    <property type="entry name" value="DEXDc"/>
    <property type="match status" value="1"/>
</dbReference>
<comment type="caution">
    <text evidence="10">The sequence shown here is derived from an EMBL/GenBank/DDBJ whole genome shotgun (WGS) entry which is preliminary data.</text>
</comment>
<dbReference type="OrthoDB" id="3370at2759"/>
<dbReference type="GO" id="GO:0003723">
    <property type="term" value="F:RNA binding"/>
    <property type="evidence" value="ECO:0007669"/>
    <property type="project" value="UniProtKB-UniRule"/>
</dbReference>
<dbReference type="Proteomes" id="UP000321518">
    <property type="component" value="Unassembled WGS sequence"/>
</dbReference>
<feature type="compositionally biased region" description="Acidic residues" evidence="7">
    <location>
        <begin position="241"/>
        <end position="254"/>
    </location>
</feature>
<dbReference type="AlphaFoldDB" id="A0A511KM93"/>
<keyword evidence="3 6" id="KW-0347">Helicase</keyword>
<evidence type="ECO:0000256" key="3">
    <source>
        <dbReference type="ARBA" id="ARBA00022806"/>
    </source>
</evidence>
<feature type="domain" description="Helicase C-terminal" evidence="9">
    <location>
        <begin position="824"/>
        <end position="984"/>
    </location>
</feature>
<dbReference type="GO" id="GO:0003724">
    <property type="term" value="F:RNA helicase activity"/>
    <property type="evidence" value="ECO:0007669"/>
    <property type="project" value="UniProtKB-EC"/>
</dbReference>
<feature type="compositionally biased region" description="Low complexity" evidence="7">
    <location>
        <begin position="387"/>
        <end position="397"/>
    </location>
</feature>
<reference evidence="10 11" key="1">
    <citation type="submission" date="2019-07" db="EMBL/GenBank/DDBJ databases">
        <title>Rhodotorula toruloides NBRC10032 genome sequencing.</title>
        <authorList>
            <person name="Shida Y."/>
            <person name="Takaku H."/>
            <person name="Ogasawara W."/>
            <person name="Mori K."/>
        </authorList>
    </citation>
    <scope>NUCLEOTIDE SEQUENCE [LARGE SCALE GENOMIC DNA]</scope>
    <source>
        <strain evidence="10 11">NBRC10032</strain>
    </source>
</reference>
<evidence type="ECO:0000256" key="2">
    <source>
        <dbReference type="ARBA" id="ARBA00022801"/>
    </source>
</evidence>
<dbReference type="InterPro" id="IPR000629">
    <property type="entry name" value="RNA-helicase_DEAD-box_CS"/>
</dbReference>
<feature type="compositionally biased region" description="Basic and acidic residues" evidence="7">
    <location>
        <begin position="342"/>
        <end position="364"/>
    </location>
</feature>
<dbReference type="Pfam" id="PF00271">
    <property type="entry name" value="Helicase_C"/>
    <property type="match status" value="1"/>
</dbReference>
<feature type="compositionally biased region" description="Basic and acidic residues" evidence="7">
    <location>
        <begin position="225"/>
        <end position="240"/>
    </location>
</feature>
<keyword evidence="4 6" id="KW-0067">ATP-binding</keyword>
<organism evidence="10 11">
    <name type="scientific">Rhodotorula toruloides</name>
    <name type="common">Yeast</name>
    <name type="synonym">Rhodosporidium toruloides</name>
    <dbReference type="NCBI Taxonomy" id="5286"/>
    <lineage>
        <taxon>Eukaryota</taxon>
        <taxon>Fungi</taxon>
        <taxon>Dikarya</taxon>
        <taxon>Basidiomycota</taxon>
        <taxon>Pucciniomycotina</taxon>
        <taxon>Microbotryomycetes</taxon>
        <taxon>Sporidiobolales</taxon>
        <taxon>Sporidiobolaceae</taxon>
        <taxon>Rhodotorula</taxon>
    </lineage>
</organism>
<evidence type="ECO:0000256" key="7">
    <source>
        <dbReference type="SAM" id="MobiDB-lite"/>
    </source>
</evidence>
<dbReference type="Pfam" id="PF00270">
    <property type="entry name" value="DEAD"/>
    <property type="match status" value="1"/>
</dbReference>
<dbReference type="SMART" id="SM00490">
    <property type="entry name" value="HELICc"/>
    <property type="match status" value="1"/>
</dbReference>
<dbReference type="EMBL" id="BJWK01000015">
    <property type="protein sequence ID" value="GEM11512.1"/>
    <property type="molecule type" value="Genomic_DNA"/>
</dbReference>
<comment type="domain">
    <text evidence="6">The Q motif is unique to and characteristic of the DEAD box family of RNA helicases and controls ATP binding and hydrolysis.</text>
</comment>
<keyword evidence="5 6" id="KW-0694">RNA-binding</keyword>
<evidence type="ECO:0000313" key="10">
    <source>
        <dbReference type="EMBL" id="GEM11512.1"/>
    </source>
</evidence>
<feature type="region of interest" description="Disordered" evidence="7">
    <location>
        <begin position="1"/>
        <end position="461"/>
    </location>
</feature>
<dbReference type="PANTHER" id="PTHR24031">
    <property type="entry name" value="RNA HELICASE"/>
    <property type="match status" value="1"/>
</dbReference>
<dbReference type="CDD" id="cd18787">
    <property type="entry name" value="SF2_C_DEAD"/>
    <property type="match status" value="1"/>
</dbReference>
<dbReference type="InterPro" id="IPR014001">
    <property type="entry name" value="Helicase_ATP-bd"/>
</dbReference>
<feature type="compositionally biased region" description="Polar residues" evidence="7">
    <location>
        <begin position="37"/>
        <end position="49"/>
    </location>
</feature>
<feature type="domain" description="Helicase ATP-binding" evidence="8">
    <location>
        <begin position="539"/>
        <end position="782"/>
    </location>
</feature>
<protein>
    <recommendedName>
        <fullName evidence="6">ATP-dependent RNA helicase</fullName>
        <ecNumber evidence="6">3.6.4.13</ecNumber>
    </recommendedName>
</protein>
<dbReference type="InterPro" id="IPR011545">
    <property type="entry name" value="DEAD/DEAH_box_helicase_dom"/>
</dbReference>
<dbReference type="EC" id="3.6.4.13" evidence="6"/>
<dbReference type="PROSITE" id="PS51194">
    <property type="entry name" value="HELICASE_CTER"/>
    <property type="match status" value="1"/>
</dbReference>
<name>A0A511KM93_RHOTO</name>
<evidence type="ECO:0000256" key="1">
    <source>
        <dbReference type="ARBA" id="ARBA00022741"/>
    </source>
</evidence>
<keyword evidence="2 6" id="KW-0378">Hydrolase</keyword>
<dbReference type="GO" id="GO:0005524">
    <property type="term" value="F:ATP binding"/>
    <property type="evidence" value="ECO:0007669"/>
    <property type="project" value="UniProtKB-UniRule"/>
</dbReference>
<proteinExistence type="inferred from homology"/>
<comment type="function">
    <text evidence="6">RNA helicase.</text>
</comment>
<keyword evidence="1 6" id="KW-0547">Nucleotide-binding</keyword>
<evidence type="ECO:0000259" key="9">
    <source>
        <dbReference type="PROSITE" id="PS51194"/>
    </source>
</evidence>
<evidence type="ECO:0000256" key="6">
    <source>
        <dbReference type="RuleBase" id="RU365068"/>
    </source>
</evidence>
<gene>
    <name evidence="10" type="ORF">Rt10032_c15g5529</name>
</gene>
<evidence type="ECO:0000256" key="4">
    <source>
        <dbReference type="ARBA" id="ARBA00022840"/>
    </source>
</evidence>
<feature type="compositionally biased region" description="Basic residues" evidence="7">
    <location>
        <begin position="366"/>
        <end position="376"/>
    </location>
</feature>
<dbReference type="InterPro" id="IPR001650">
    <property type="entry name" value="Helicase_C-like"/>
</dbReference>
<feature type="compositionally biased region" description="Basic residues" evidence="7">
    <location>
        <begin position="194"/>
        <end position="215"/>
    </location>
</feature>
<evidence type="ECO:0000256" key="5">
    <source>
        <dbReference type="ARBA" id="ARBA00022884"/>
    </source>
</evidence>
<comment type="similarity">
    <text evidence="6">Belongs to the DEAD box helicase family.</text>
</comment>
<dbReference type="GO" id="GO:0016787">
    <property type="term" value="F:hydrolase activity"/>
    <property type="evidence" value="ECO:0007669"/>
    <property type="project" value="UniProtKB-KW"/>
</dbReference>
<feature type="compositionally biased region" description="Basic and acidic residues" evidence="7">
    <location>
        <begin position="274"/>
        <end position="307"/>
    </location>
</feature>
<dbReference type="InterPro" id="IPR027417">
    <property type="entry name" value="P-loop_NTPase"/>
</dbReference>
<feature type="region of interest" description="Disordered" evidence="7">
    <location>
        <begin position="700"/>
        <end position="719"/>
    </location>
</feature>
<accession>A0A511KM93</accession>
<comment type="catalytic activity">
    <reaction evidence="6">
        <text>ATP + H2O = ADP + phosphate + H(+)</text>
        <dbReference type="Rhea" id="RHEA:13065"/>
        <dbReference type="ChEBI" id="CHEBI:15377"/>
        <dbReference type="ChEBI" id="CHEBI:15378"/>
        <dbReference type="ChEBI" id="CHEBI:30616"/>
        <dbReference type="ChEBI" id="CHEBI:43474"/>
        <dbReference type="ChEBI" id="CHEBI:456216"/>
        <dbReference type="EC" id="3.6.4.13"/>
    </reaction>
</comment>